<dbReference type="PANTHER" id="PTHR30121:SF11">
    <property type="entry name" value="AAA+ ATPASE DOMAIN-CONTAINING PROTEIN"/>
    <property type="match status" value="1"/>
</dbReference>
<dbReference type="Proteomes" id="UP000034932">
    <property type="component" value="Unassembled WGS sequence"/>
</dbReference>
<sequence length="738" mass="82805">MDGLITLSLKLPRNTEVTPEAAKTFLAALTQINYVSSLNKLLGKKPPAFALEIALINQQIFFLVTCHLSLVTFIESQIRSNYPLAIIKKVDDPLENQKLEILYLKLTKGSFYPIQTYANFQDVDPLSSILSVLSKGGPDEIVIIQIALESITPGWQTQGALFAEKGTKNADGTYSQRTDASIIKEKISYPGFRATLRIAGNTNKTLKEITSTFGVVARADANSFSTITPNRFNKIKELNALKNRRVSDKQVLNIIELATLWHLPSEKIKVPGITWGTSVLSEPPEKLPVSEALTDEEKRKINFFAKTLYKNKETIFGIKTPDRLRHIWTVGKTGTGKSTMIANMAIDDFKKGRGVAVIDPHGDLCDDILDYIPASRINDTIYFNPADRDFPIVLNPLEVTNREEAELVASGLMSIFTKIWENVWSARMEYILRNSFLTLTEIPNSTLADVLKMLANQSYRNKIVAKLNDPSLIHFWKEEFDKMPERLQKEAIAPIQNKVGQFVTSPLIRRIIGTPKSTISLDEIINGQKILIANLSQGRLGEDNSSLLGAMLITKFQLASMRRVNIPKEKRIPFYLYVDEFQNFATDSFIKILSEARKFGLALTLANQYMAQVPEYVQKAILGNVGTLISFAVGAEDAQIIHKEYAEVFSQNDLVNLQNFQIALKLTVDGVATRPFLANTLPLPVSRNQNKDKVIRVSRERYAKKVKIDIGNKMSDVGVKPELELSQDESERTVFEDK</sequence>
<evidence type="ECO:0000259" key="2">
    <source>
        <dbReference type="Pfam" id="PF26449"/>
    </source>
</evidence>
<dbReference type="SUPFAM" id="SSF52540">
    <property type="entry name" value="P-loop containing nucleoside triphosphate hydrolases"/>
    <property type="match status" value="1"/>
</dbReference>
<dbReference type="EMBL" id="LBVW01000001">
    <property type="protein sequence ID" value="KKQ94540.1"/>
    <property type="molecule type" value="Genomic_DNA"/>
</dbReference>
<reference evidence="3 4" key="1">
    <citation type="journal article" date="2015" name="Nature">
        <title>rRNA introns, odd ribosomes, and small enigmatic genomes across a large radiation of phyla.</title>
        <authorList>
            <person name="Brown C.T."/>
            <person name="Hug L.A."/>
            <person name="Thomas B.C."/>
            <person name="Sharon I."/>
            <person name="Castelle C.J."/>
            <person name="Singh A."/>
            <person name="Wilkins M.J."/>
            <person name="Williams K.H."/>
            <person name="Banfield J.F."/>
        </authorList>
    </citation>
    <scope>NUCLEOTIDE SEQUENCE [LARGE SCALE GENOMIC DNA]</scope>
</reference>
<dbReference type="Pfam" id="PF26449">
    <property type="entry name" value="DUF8128"/>
    <property type="match status" value="1"/>
</dbReference>
<organism evidence="3 4">
    <name type="scientific">Candidatus Woesebacteria bacterium GW2011_GWB1_39_10b</name>
    <dbReference type="NCBI Taxonomy" id="1618573"/>
    <lineage>
        <taxon>Bacteria</taxon>
        <taxon>Candidatus Woeseibacteriota</taxon>
    </lineage>
</organism>
<dbReference type="InterPro" id="IPR027417">
    <property type="entry name" value="P-loop_NTPase"/>
</dbReference>
<dbReference type="InterPro" id="IPR019476">
    <property type="entry name" value="T4SS_TraD_DNA-bd"/>
</dbReference>
<dbReference type="PANTHER" id="PTHR30121">
    <property type="entry name" value="UNCHARACTERIZED PROTEIN YJGR-RELATED"/>
    <property type="match status" value="1"/>
</dbReference>
<accession>A0A0G0M2J1</accession>
<dbReference type="CDD" id="cd01127">
    <property type="entry name" value="TrwB_TraG_TraD_VirD4"/>
    <property type="match status" value="2"/>
</dbReference>
<dbReference type="PATRIC" id="fig|1618573.3.peg.79"/>
<protein>
    <submittedName>
        <fullName evidence="3">Uncharacterized protein</fullName>
    </submittedName>
</protein>
<dbReference type="Pfam" id="PF10412">
    <property type="entry name" value="TrwB_AAD_bind"/>
    <property type="match status" value="1"/>
</dbReference>
<dbReference type="STRING" id="1618573.UT19_C0001G0074"/>
<dbReference type="AlphaFoldDB" id="A0A0G0M2J1"/>
<dbReference type="InterPro" id="IPR058441">
    <property type="entry name" value="DUF8128"/>
</dbReference>
<gene>
    <name evidence="3" type="ORF">UT19_C0001G0074</name>
</gene>
<feature type="domain" description="Type IV secretion system coupling protein TraD DNA-binding" evidence="1">
    <location>
        <begin position="325"/>
        <end position="636"/>
    </location>
</feature>
<dbReference type="Gene3D" id="3.40.50.300">
    <property type="entry name" value="P-loop containing nucleotide triphosphate hydrolases"/>
    <property type="match status" value="2"/>
</dbReference>
<evidence type="ECO:0000313" key="3">
    <source>
        <dbReference type="EMBL" id="KKQ94540.1"/>
    </source>
</evidence>
<comment type="caution">
    <text evidence="3">The sequence shown here is derived from an EMBL/GenBank/DDBJ whole genome shotgun (WGS) entry which is preliminary data.</text>
</comment>
<proteinExistence type="predicted"/>
<evidence type="ECO:0000259" key="1">
    <source>
        <dbReference type="Pfam" id="PF10412"/>
    </source>
</evidence>
<dbReference type="InterPro" id="IPR051162">
    <property type="entry name" value="T4SS_component"/>
</dbReference>
<name>A0A0G0M2J1_9BACT</name>
<feature type="domain" description="DUF8128" evidence="2">
    <location>
        <begin position="12"/>
        <end position="275"/>
    </location>
</feature>
<evidence type="ECO:0000313" key="4">
    <source>
        <dbReference type="Proteomes" id="UP000034932"/>
    </source>
</evidence>